<organism evidence="11 12">
    <name type="scientific">Candidatus Collierbacteria bacterium RIFOXYB1_FULL_49_13</name>
    <dbReference type="NCBI Taxonomy" id="1817728"/>
    <lineage>
        <taxon>Bacteria</taxon>
        <taxon>Candidatus Collieribacteriota</taxon>
    </lineage>
</organism>
<dbReference type="PANTHER" id="PTHR21581">
    <property type="entry name" value="D-ALANYL-D-ALANINE CARBOXYPEPTIDASE"/>
    <property type="match status" value="1"/>
</dbReference>
<dbReference type="GO" id="GO:0009252">
    <property type="term" value="P:peptidoglycan biosynthetic process"/>
    <property type="evidence" value="ECO:0007669"/>
    <property type="project" value="UniProtKB-KW"/>
</dbReference>
<dbReference type="AlphaFoldDB" id="A0A1F5FEZ3"/>
<evidence type="ECO:0000256" key="4">
    <source>
        <dbReference type="ARBA" id="ARBA00022960"/>
    </source>
</evidence>
<dbReference type="GO" id="GO:0006508">
    <property type="term" value="P:proteolysis"/>
    <property type="evidence" value="ECO:0007669"/>
    <property type="project" value="InterPro"/>
</dbReference>
<evidence type="ECO:0000256" key="5">
    <source>
        <dbReference type="ARBA" id="ARBA00022984"/>
    </source>
</evidence>
<dbReference type="Pfam" id="PF00768">
    <property type="entry name" value="Peptidase_S11"/>
    <property type="match status" value="1"/>
</dbReference>
<gene>
    <name evidence="11" type="ORF">A2368_04565</name>
</gene>
<evidence type="ECO:0000256" key="1">
    <source>
        <dbReference type="ARBA" id="ARBA00007164"/>
    </source>
</evidence>
<feature type="binding site" evidence="8">
    <location>
        <position position="247"/>
    </location>
    <ligand>
        <name>substrate</name>
    </ligand>
</feature>
<keyword evidence="4" id="KW-0133">Cell shape</keyword>
<keyword evidence="2" id="KW-0732">Signal</keyword>
<evidence type="ECO:0000256" key="8">
    <source>
        <dbReference type="PIRSR" id="PIRSR618044-2"/>
    </source>
</evidence>
<dbReference type="InterPro" id="IPR018044">
    <property type="entry name" value="Peptidase_S11"/>
</dbReference>
<dbReference type="PANTHER" id="PTHR21581:SF6">
    <property type="entry name" value="TRAFFICKING PROTEIN PARTICLE COMPLEX SUBUNIT 12"/>
    <property type="match status" value="1"/>
</dbReference>
<evidence type="ECO:0000256" key="7">
    <source>
        <dbReference type="PIRSR" id="PIRSR618044-1"/>
    </source>
</evidence>
<proteinExistence type="inferred from homology"/>
<evidence type="ECO:0000256" key="9">
    <source>
        <dbReference type="RuleBase" id="RU004016"/>
    </source>
</evidence>
<accession>A0A1F5FEZ3</accession>
<dbReference type="GO" id="GO:0008360">
    <property type="term" value="P:regulation of cell shape"/>
    <property type="evidence" value="ECO:0007669"/>
    <property type="project" value="UniProtKB-KW"/>
</dbReference>
<evidence type="ECO:0000313" key="12">
    <source>
        <dbReference type="Proteomes" id="UP000176682"/>
    </source>
</evidence>
<feature type="domain" description="Peptidase S11 D-alanyl-D-alanine carboxypeptidase A N-terminal" evidence="10">
    <location>
        <begin position="52"/>
        <end position="276"/>
    </location>
</feature>
<dbReference type="SUPFAM" id="SSF56601">
    <property type="entry name" value="beta-lactamase/transpeptidase-like"/>
    <property type="match status" value="1"/>
</dbReference>
<dbReference type="Gene3D" id="3.40.710.10">
    <property type="entry name" value="DD-peptidase/beta-lactamase superfamily"/>
    <property type="match status" value="1"/>
</dbReference>
<keyword evidence="6" id="KW-0961">Cell wall biogenesis/degradation</keyword>
<dbReference type="GO" id="GO:0009002">
    <property type="term" value="F:serine-type D-Ala-D-Ala carboxypeptidase activity"/>
    <property type="evidence" value="ECO:0007669"/>
    <property type="project" value="InterPro"/>
</dbReference>
<dbReference type="InterPro" id="IPR001967">
    <property type="entry name" value="Peptidase_S11_N"/>
</dbReference>
<feature type="active site" description="Acyl-ester intermediate" evidence="7">
    <location>
        <position position="86"/>
    </location>
</feature>
<comment type="similarity">
    <text evidence="1 9">Belongs to the peptidase S11 family.</text>
</comment>
<dbReference type="GO" id="GO:0071555">
    <property type="term" value="P:cell wall organization"/>
    <property type="evidence" value="ECO:0007669"/>
    <property type="project" value="UniProtKB-KW"/>
</dbReference>
<keyword evidence="3" id="KW-0378">Hydrolase</keyword>
<evidence type="ECO:0000256" key="3">
    <source>
        <dbReference type="ARBA" id="ARBA00022801"/>
    </source>
</evidence>
<feature type="active site" description="Proton acceptor" evidence="7">
    <location>
        <position position="89"/>
    </location>
</feature>
<keyword evidence="5" id="KW-0573">Peptidoglycan synthesis</keyword>
<name>A0A1F5FEZ3_9BACT</name>
<dbReference type="Proteomes" id="UP000176682">
    <property type="component" value="Unassembled WGS sequence"/>
</dbReference>
<evidence type="ECO:0000313" key="11">
    <source>
        <dbReference type="EMBL" id="OGD78208.1"/>
    </source>
</evidence>
<dbReference type="EMBL" id="MFAM01000055">
    <property type="protein sequence ID" value="OGD78208.1"/>
    <property type="molecule type" value="Genomic_DNA"/>
</dbReference>
<protein>
    <recommendedName>
        <fullName evidence="10">Peptidase S11 D-alanyl-D-alanine carboxypeptidase A N-terminal domain-containing protein</fullName>
    </recommendedName>
</protein>
<dbReference type="PRINTS" id="PR00725">
    <property type="entry name" value="DADACBPTASE1"/>
</dbReference>
<evidence type="ECO:0000256" key="6">
    <source>
        <dbReference type="ARBA" id="ARBA00023316"/>
    </source>
</evidence>
<evidence type="ECO:0000256" key="2">
    <source>
        <dbReference type="ARBA" id="ARBA00022729"/>
    </source>
</evidence>
<reference evidence="11 12" key="1">
    <citation type="journal article" date="2016" name="Nat. Commun.">
        <title>Thousands of microbial genomes shed light on interconnected biogeochemical processes in an aquifer system.</title>
        <authorList>
            <person name="Anantharaman K."/>
            <person name="Brown C.T."/>
            <person name="Hug L.A."/>
            <person name="Sharon I."/>
            <person name="Castelle C.J."/>
            <person name="Probst A.J."/>
            <person name="Thomas B.C."/>
            <person name="Singh A."/>
            <person name="Wilkins M.J."/>
            <person name="Karaoz U."/>
            <person name="Brodie E.L."/>
            <person name="Williams K.H."/>
            <person name="Hubbard S.S."/>
            <person name="Banfield J.F."/>
        </authorList>
    </citation>
    <scope>NUCLEOTIDE SEQUENCE [LARGE SCALE GENOMIC DNA]</scope>
</reference>
<sequence length="297" mass="32574">MLKKISWGILLFIILTYPGHGPDQTFHLLRQPPKVQAVPTVTPLRFPVIDSASPPISSAKAIYIFEPLTGTVLYEKNAHERLPMASTTKIMTALVALDIYAPETLLTVYTADDAVGHTMKLLPQDHISVRNLLYGLLVSSGNDAALALAENYPGGDYRQFISQMNQKATVLGLTDTRFSNVSGLDDGNHYSSVRDLALLAKKLLENDLLRQIVSTKDITVTSADGHRYSLTNTNQLLGSLPGVLGLKTGWTPVAGQCLVTYTDRDGNQLITAILGSSDRFSDSENLINWAYSHTFWQ</sequence>
<comment type="caution">
    <text evidence="11">The sequence shown here is derived from an EMBL/GenBank/DDBJ whole genome shotgun (WGS) entry which is preliminary data.</text>
</comment>
<evidence type="ECO:0000259" key="10">
    <source>
        <dbReference type="Pfam" id="PF00768"/>
    </source>
</evidence>
<feature type="active site" evidence="7">
    <location>
        <position position="140"/>
    </location>
</feature>
<dbReference type="InterPro" id="IPR012338">
    <property type="entry name" value="Beta-lactam/transpept-like"/>
</dbReference>